<comment type="caution">
    <text evidence="1">The sequence shown here is derived from an EMBL/GenBank/DDBJ whole genome shotgun (WGS) entry which is preliminary data.</text>
</comment>
<sequence length="85" mass="9115">MSIQLLAFATFAAGGGIAAYAIIGTVAPRIDRIVDALHRRPLSFPVLPPRSPEPRLTPRSLAPRDCLFLTPALSRPAPGQRTTRA</sequence>
<reference evidence="1 2" key="1">
    <citation type="submission" date="2017-03" db="EMBL/GenBank/DDBJ databases">
        <title>Genome sequence of Sphingomonas dokdonensis DSM 21029.</title>
        <authorList>
            <person name="Poehlein A."/>
            <person name="Wuebbeler J.H."/>
            <person name="Steinbuechel A."/>
            <person name="Daniel R."/>
        </authorList>
    </citation>
    <scope>NUCLEOTIDE SEQUENCE [LARGE SCALE GENOMIC DNA]</scope>
    <source>
        <strain evidence="1 2">DSM 21029</strain>
    </source>
</reference>
<accession>A0A245ZWF4</accession>
<dbReference type="EMBL" id="NBBI01000001">
    <property type="protein sequence ID" value="OWK34086.1"/>
    <property type="molecule type" value="Genomic_DNA"/>
</dbReference>
<dbReference type="Proteomes" id="UP000197290">
    <property type="component" value="Unassembled WGS sequence"/>
</dbReference>
<dbReference type="RefSeq" id="WP_088366246.1">
    <property type="nucleotide sequence ID" value="NZ_NBBI01000001.1"/>
</dbReference>
<evidence type="ECO:0000313" key="1">
    <source>
        <dbReference type="EMBL" id="OWK34086.1"/>
    </source>
</evidence>
<organism evidence="1 2">
    <name type="scientific">Sphingomonas dokdonensis</name>
    <dbReference type="NCBI Taxonomy" id="344880"/>
    <lineage>
        <taxon>Bacteria</taxon>
        <taxon>Pseudomonadati</taxon>
        <taxon>Pseudomonadota</taxon>
        <taxon>Alphaproteobacteria</taxon>
        <taxon>Sphingomonadales</taxon>
        <taxon>Sphingomonadaceae</taxon>
        <taxon>Sphingomonas</taxon>
    </lineage>
</organism>
<protein>
    <submittedName>
        <fullName evidence="1">Uncharacterized protein</fullName>
    </submittedName>
</protein>
<evidence type="ECO:0000313" key="2">
    <source>
        <dbReference type="Proteomes" id="UP000197290"/>
    </source>
</evidence>
<gene>
    <name evidence="1" type="ORF">SPDO_09770</name>
</gene>
<keyword evidence="2" id="KW-1185">Reference proteome</keyword>
<proteinExistence type="predicted"/>
<name>A0A245ZWF4_9SPHN</name>
<dbReference type="AlphaFoldDB" id="A0A245ZWF4"/>